<feature type="transmembrane region" description="Helical" evidence="4">
    <location>
        <begin position="656"/>
        <end position="676"/>
    </location>
</feature>
<comment type="caution">
    <text evidence="6">The sequence shown here is derived from an EMBL/GenBank/DDBJ whole genome shotgun (WGS) entry which is preliminary data.</text>
</comment>
<dbReference type="InterPro" id="IPR011050">
    <property type="entry name" value="Pectin_lyase_fold/virulence"/>
</dbReference>
<dbReference type="AlphaFoldDB" id="A0A4S4LIB1"/>
<evidence type="ECO:0000313" key="7">
    <source>
        <dbReference type="Proteomes" id="UP000308199"/>
    </source>
</evidence>
<reference evidence="6 7" key="1">
    <citation type="submission" date="2019-02" db="EMBL/GenBank/DDBJ databases">
        <title>Genome sequencing of the rare red list fungi Phellinidium pouzarii.</title>
        <authorList>
            <person name="Buettner E."/>
            <person name="Kellner H."/>
        </authorList>
    </citation>
    <scope>NUCLEOTIDE SEQUENCE [LARGE SCALE GENOMIC DNA]</scope>
    <source>
        <strain evidence="6 7">DSM 108285</strain>
    </source>
</reference>
<dbReference type="FunFam" id="3.30.70.330:FF:000609">
    <property type="entry name" value="U2 snRNP component IST3"/>
    <property type="match status" value="1"/>
</dbReference>
<feature type="compositionally biased region" description="Basic and acidic residues" evidence="3">
    <location>
        <begin position="184"/>
        <end position="193"/>
    </location>
</feature>
<protein>
    <recommendedName>
        <fullName evidence="5">RRM domain-containing protein</fullName>
    </recommendedName>
</protein>
<dbReference type="InterPro" id="IPR012334">
    <property type="entry name" value="Pectin_lyas_fold"/>
</dbReference>
<proteinExistence type="predicted"/>
<dbReference type="GO" id="GO:0003723">
    <property type="term" value="F:RNA binding"/>
    <property type="evidence" value="ECO:0007669"/>
    <property type="project" value="UniProtKB-UniRule"/>
</dbReference>
<dbReference type="Proteomes" id="UP000308199">
    <property type="component" value="Unassembled WGS sequence"/>
</dbReference>
<dbReference type="InterPro" id="IPR035979">
    <property type="entry name" value="RBD_domain_sf"/>
</dbReference>
<organism evidence="6 7">
    <name type="scientific">Phellinidium pouzarii</name>
    <dbReference type="NCBI Taxonomy" id="167371"/>
    <lineage>
        <taxon>Eukaryota</taxon>
        <taxon>Fungi</taxon>
        <taxon>Dikarya</taxon>
        <taxon>Basidiomycota</taxon>
        <taxon>Agaricomycotina</taxon>
        <taxon>Agaricomycetes</taxon>
        <taxon>Hymenochaetales</taxon>
        <taxon>Hymenochaetaceae</taxon>
        <taxon>Phellinidium</taxon>
    </lineage>
</organism>
<feature type="region of interest" description="Disordered" evidence="3">
    <location>
        <begin position="140"/>
        <end position="159"/>
    </location>
</feature>
<feature type="region of interest" description="Disordered" evidence="3">
    <location>
        <begin position="631"/>
        <end position="652"/>
    </location>
</feature>
<dbReference type="InterPro" id="IPR039448">
    <property type="entry name" value="Beta_helix"/>
</dbReference>
<dbReference type="GO" id="GO:0071013">
    <property type="term" value="C:catalytic step 2 spliceosome"/>
    <property type="evidence" value="ECO:0007669"/>
    <property type="project" value="TreeGrafter"/>
</dbReference>
<keyword evidence="4" id="KW-0812">Transmembrane</keyword>
<gene>
    <name evidence="6" type="ORF">EW145_g634</name>
</gene>
<name>A0A4S4LIB1_9AGAM</name>
<keyword evidence="4" id="KW-1133">Transmembrane helix</keyword>
<evidence type="ECO:0000256" key="4">
    <source>
        <dbReference type="SAM" id="Phobius"/>
    </source>
</evidence>
<dbReference type="OrthoDB" id="2587928at2759"/>
<dbReference type="InterPro" id="IPR006626">
    <property type="entry name" value="PbH1"/>
</dbReference>
<dbReference type="PANTHER" id="PTHR45880">
    <property type="entry name" value="RNA-BINDING MOTIF PROTEIN, X-LINKED 2"/>
    <property type="match status" value="1"/>
</dbReference>
<evidence type="ECO:0000259" key="5">
    <source>
        <dbReference type="PROSITE" id="PS50102"/>
    </source>
</evidence>
<dbReference type="GO" id="GO:0005686">
    <property type="term" value="C:U2 snRNP"/>
    <property type="evidence" value="ECO:0007669"/>
    <property type="project" value="TreeGrafter"/>
</dbReference>
<dbReference type="GO" id="GO:0000398">
    <property type="term" value="P:mRNA splicing, via spliceosome"/>
    <property type="evidence" value="ECO:0007669"/>
    <property type="project" value="InterPro"/>
</dbReference>
<dbReference type="SUPFAM" id="SSF51126">
    <property type="entry name" value="Pectin lyase-like"/>
    <property type="match status" value="1"/>
</dbReference>
<dbReference type="Pfam" id="PF00076">
    <property type="entry name" value="RRM_1"/>
    <property type="match status" value="1"/>
</dbReference>
<feature type="region of interest" description="Disordered" evidence="3">
    <location>
        <begin position="170"/>
        <end position="214"/>
    </location>
</feature>
<feature type="compositionally biased region" description="Basic residues" evidence="3">
    <location>
        <begin position="194"/>
        <end position="209"/>
    </location>
</feature>
<dbReference type="EMBL" id="SGPK01000013">
    <property type="protein sequence ID" value="THH11505.1"/>
    <property type="molecule type" value="Genomic_DNA"/>
</dbReference>
<evidence type="ECO:0000256" key="2">
    <source>
        <dbReference type="PROSITE-ProRule" id="PRU00176"/>
    </source>
</evidence>
<keyword evidence="7" id="KW-1185">Reference proteome</keyword>
<dbReference type="SMART" id="SM00710">
    <property type="entry name" value="PbH1"/>
    <property type="match status" value="5"/>
</dbReference>
<dbReference type="Gene3D" id="2.160.20.10">
    <property type="entry name" value="Single-stranded right-handed beta-helix, Pectin lyase-like"/>
    <property type="match status" value="1"/>
</dbReference>
<dbReference type="Pfam" id="PF13229">
    <property type="entry name" value="Beta_helix"/>
    <property type="match status" value="1"/>
</dbReference>
<evidence type="ECO:0000256" key="3">
    <source>
        <dbReference type="SAM" id="MobiDB-lite"/>
    </source>
</evidence>
<dbReference type="GO" id="GO:0071011">
    <property type="term" value="C:precatalytic spliceosome"/>
    <property type="evidence" value="ECO:0007669"/>
    <property type="project" value="TreeGrafter"/>
</dbReference>
<keyword evidence="4" id="KW-0472">Membrane</keyword>
<dbReference type="Gene3D" id="3.30.70.330">
    <property type="match status" value="1"/>
</dbReference>
<sequence>MNVVREINKINERELELGTNLASWHDEYKDSAYIFVGGLNFDLTEGDVITIFSQYGEVMDVNLPRDKETGKTKGFGFLMYEDQRSTVLAVDNLNGAKVLERTLRVDHVRNYKQPKVKGEEGEWIERDEQSLNARPMVIIDDPQSDSSESSGPEIDPEDPMAAYLLEQRRKEKMKKKAKKSKRKHENETPEERRARKARRSEKKAVKASKKSVPQSVGLRGVEELLQTWDSDRSAKRTRSRSSNPIYMRRISLISTHTRELFFSHYIMGNRILDLVVVSDTMRMARAPSAKRQGRQGPVLPRDNNCFNPDPQNTLTDRMNSALNSSGNGFILSLCPNTNYNLVAPLLFAFPDQEISTKGYPTDDSRAMLVVNGAISNNTGQTTAVDGSCSTCSGVKLRNIQNNDIGPCGTDAFQQWSDGISFACANGIVRNNLVDNPTDGGIVLFGAPGTLVENNTIWIEEQTLLGGINMVDYLPWNGNFTGVVVQNNSIYGGFATDNDENNQTKGDDAFDAIIKIGIAIGPRTWFGGRYGNNKSQNAVVINNHLSGAFGYGIALTSAQNFTVEGNSLFGNTSFIGSRGPNCSSVDTTPSTQGFVIENNTTQSSTTQTDFQAITDGSSLTCIVPPSDGDFWPYGGSPESSSPSGHSESEGTSTGTKVGMALGITFGVIFVALLAWYIRRWALARQSRVRTGARRQAGFMRGKL</sequence>
<feature type="compositionally biased region" description="Low complexity" evidence="3">
    <location>
        <begin position="633"/>
        <end position="652"/>
    </location>
</feature>
<dbReference type="SUPFAM" id="SSF54928">
    <property type="entry name" value="RNA-binding domain, RBD"/>
    <property type="match status" value="1"/>
</dbReference>
<feature type="compositionally biased region" description="Basic residues" evidence="3">
    <location>
        <begin position="170"/>
        <end position="183"/>
    </location>
</feature>
<keyword evidence="1 2" id="KW-0694">RNA-binding</keyword>
<evidence type="ECO:0000313" key="6">
    <source>
        <dbReference type="EMBL" id="THH11505.1"/>
    </source>
</evidence>
<dbReference type="InterPro" id="IPR012677">
    <property type="entry name" value="Nucleotide-bd_a/b_plait_sf"/>
</dbReference>
<dbReference type="PANTHER" id="PTHR45880:SF1">
    <property type="entry name" value="RNA-BINDING MOTIF PROTEIN, X-LINKED 2"/>
    <property type="match status" value="1"/>
</dbReference>
<dbReference type="InterPro" id="IPR051847">
    <property type="entry name" value="RNA_proc/Spliceosome_comp"/>
</dbReference>
<dbReference type="PROSITE" id="PS50102">
    <property type="entry name" value="RRM"/>
    <property type="match status" value="1"/>
</dbReference>
<dbReference type="SMART" id="SM00360">
    <property type="entry name" value="RRM"/>
    <property type="match status" value="1"/>
</dbReference>
<evidence type="ECO:0000256" key="1">
    <source>
        <dbReference type="ARBA" id="ARBA00022884"/>
    </source>
</evidence>
<accession>A0A4S4LIB1</accession>
<dbReference type="CDD" id="cd12411">
    <property type="entry name" value="RRM_ist3_like"/>
    <property type="match status" value="1"/>
</dbReference>
<dbReference type="InterPro" id="IPR045844">
    <property type="entry name" value="RRM_Ist3-like"/>
</dbReference>
<dbReference type="InterPro" id="IPR000504">
    <property type="entry name" value="RRM_dom"/>
</dbReference>
<feature type="domain" description="RRM" evidence="5">
    <location>
        <begin position="32"/>
        <end position="110"/>
    </location>
</feature>